<keyword evidence="2" id="KW-1185">Reference proteome</keyword>
<dbReference type="PANTHER" id="PTHR22900:SF9">
    <property type="entry name" value="CARBOHYDRATE SULFOTRANSFERASE-RELATED"/>
    <property type="match status" value="1"/>
</dbReference>
<dbReference type="Proteomes" id="UP000008068">
    <property type="component" value="Unassembled WGS sequence"/>
</dbReference>
<evidence type="ECO:0008006" key="3">
    <source>
        <dbReference type="Google" id="ProtNLM"/>
    </source>
</evidence>
<evidence type="ECO:0000313" key="1">
    <source>
        <dbReference type="EMBL" id="EGT31992.1"/>
    </source>
</evidence>
<protein>
    <recommendedName>
        <fullName evidence="3">Sulfotransferase domain-containing protein</fullName>
    </recommendedName>
</protein>
<dbReference type="eggNOG" id="KOG4651">
    <property type="taxonomic scope" value="Eukaryota"/>
</dbReference>
<sequence length="264" mass="31301">MCDFIPPFLPLVNDALVTEKHNLLGCSIRKSMSQLSINIICYLNDPEEFERNNQSFSDTWKEDRKSCQAFSETSLDPTKIDPKILNSKNLTRFAFVRDPMERFVSFFMDKCIKENYCWDCVDDVRCVVQHIYERLQKNILDPKHVKADNDTWMDWHVAPQSWNCDFKNFIKDFHLIHIGPSNEERSEAFEKLEKVLNSAKIPSEQIQKIAEAVRNGTTNHATYMSKDREKVLKRIEDDKYVKDYLRKIYYHDYKVFGFTIKDNK</sequence>
<dbReference type="GO" id="GO:0047756">
    <property type="term" value="F:chondroitin 4-sulfotransferase activity"/>
    <property type="evidence" value="ECO:0007669"/>
    <property type="project" value="InterPro"/>
</dbReference>
<accession>G0NIR7</accession>
<proteinExistence type="predicted"/>
<evidence type="ECO:0000313" key="2">
    <source>
        <dbReference type="Proteomes" id="UP000008068"/>
    </source>
</evidence>
<dbReference type="PANTHER" id="PTHR22900">
    <property type="entry name" value="PROTEIN CBG14245-RELATED"/>
    <property type="match status" value="1"/>
</dbReference>
<dbReference type="InterPro" id="IPR007669">
    <property type="entry name" value="Chst-1-like"/>
</dbReference>
<dbReference type="OrthoDB" id="408912at2759"/>
<dbReference type="GO" id="GO:0016020">
    <property type="term" value="C:membrane"/>
    <property type="evidence" value="ECO:0007669"/>
    <property type="project" value="InterPro"/>
</dbReference>
<dbReference type="InterPro" id="IPR005331">
    <property type="entry name" value="Sulfotransferase"/>
</dbReference>
<dbReference type="EMBL" id="GL379892">
    <property type="protein sequence ID" value="EGT31992.1"/>
    <property type="molecule type" value="Genomic_DNA"/>
</dbReference>
<dbReference type="HOGENOM" id="CLU_069458_0_0_1"/>
<organism evidence="2">
    <name type="scientific">Caenorhabditis brenneri</name>
    <name type="common">Nematode worm</name>
    <dbReference type="NCBI Taxonomy" id="135651"/>
    <lineage>
        <taxon>Eukaryota</taxon>
        <taxon>Metazoa</taxon>
        <taxon>Ecdysozoa</taxon>
        <taxon>Nematoda</taxon>
        <taxon>Chromadorea</taxon>
        <taxon>Rhabditida</taxon>
        <taxon>Rhabditina</taxon>
        <taxon>Rhabditomorpha</taxon>
        <taxon>Rhabditoidea</taxon>
        <taxon>Rhabditidae</taxon>
        <taxon>Peloderinae</taxon>
        <taxon>Caenorhabditis</taxon>
    </lineage>
</organism>
<dbReference type="GO" id="GO:1902884">
    <property type="term" value="P:positive regulation of response to oxidative stress"/>
    <property type="evidence" value="ECO:0007669"/>
    <property type="project" value="InterPro"/>
</dbReference>
<gene>
    <name evidence="1" type="ORF">CAEBREN_24799</name>
</gene>
<dbReference type="InParanoid" id="G0NIR7"/>
<name>G0NIR7_CAEBE</name>
<dbReference type="GO" id="GO:0050650">
    <property type="term" value="P:chondroitin sulfate proteoglycan biosynthetic process"/>
    <property type="evidence" value="ECO:0007669"/>
    <property type="project" value="InterPro"/>
</dbReference>
<dbReference type="STRING" id="135651.G0NIR7"/>
<dbReference type="Pfam" id="PF03567">
    <property type="entry name" value="Sulfotransfer_2"/>
    <property type="match status" value="1"/>
</dbReference>
<reference evidence="2" key="1">
    <citation type="submission" date="2011-07" db="EMBL/GenBank/DDBJ databases">
        <authorList>
            <consortium name="Caenorhabditis brenneri Sequencing and Analysis Consortium"/>
            <person name="Wilson R.K."/>
        </authorList>
    </citation>
    <scope>NUCLEOTIDE SEQUENCE [LARGE SCALE GENOMIC DNA]</scope>
    <source>
        <strain evidence="2">PB2801</strain>
    </source>
</reference>
<dbReference type="AlphaFoldDB" id="G0NIR7"/>
<dbReference type="FunCoup" id="G0NIR7">
    <property type="interactions" value="6"/>
</dbReference>
<dbReference type="OMA" id="HRIYYFD"/>